<comment type="caution">
    <text evidence="3">The sequence shown here is derived from an EMBL/GenBank/DDBJ whole genome shotgun (WGS) entry which is preliminary data.</text>
</comment>
<dbReference type="Pfam" id="PF04577">
    <property type="entry name" value="Glyco_transf_61"/>
    <property type="match status" value="1"/>
</dbReference>
<keyword evidence="4" id="KW-1185">Reference proteome</keyword>
<sequence>MILLYQMCFLIWYFNENESNIKDRDYFFTAINSEFEQISRQLEPFALKLPNFFDKDSRDWFSNSTFYKRYSSQCFDNDCDKIGFYFNDPKEHLNVSVTLVQNGVYYDDSCGYNYDEKALRRTFVSENHVSAIYEQVIIYTVPDGWSFQHFLDGIGPKLAISRKYLDQYPDSKVLIIKGPRFDRSVQDIWNLLGVNRSDRIVHYDRRMKIGAKLLINPCRTPGIHPFLWHSARSMYWSLINLQKFQSNLLIYVQRTSQNAKNGGRLIQNENLVIDYLHEYAQKSSLIYIEYDHSKHNENIEKQIELFSNAQIIFGIHGGALSNINFAPSKTIIIEIMPYRSDKSSLPIVCSKSDPNRFTPCGGYSYYVQAKLLNQSYWILPSVVDQQNNVNVNMTKLRLLFNSLTISH</sequence>
<dbReference type="Proteomes" id="UP000663852">
    <property type="component" value="Unassembled WGS sequence"/>
</dbReference>
<dbReference type="OrthoDB" id="529273at2759"/>
<reference evidence="3" key="1">
    <citation type="submission" date="2021-02" db="EMBL/GenBank/DDBJ databases">
        <authorList>
            <person name="Nowell W R."/>
        </authorList>
    </citation>
    <scope>NUCLEOTIDE SEQUENCE</scope>
</reference>
<accession>A0A815UY67</accession>
<evidence type="ECO:0000313" key="4">
    <source>
        <dbReference type="Proteomes" id="UP000663828"/>
    </source>
</evidence>
<protein>
    <recommendedName>
        <fullName evidence="1">Glycosyltransferase 61 catalytic domain-containing protein</fullName>
    </recommendedName>
</protein>
<gene>
    <name evidence="2" type="ORF">EDS130_LOCUS33652</name>
    <name evidence="3" type="ORF">XAT740_LOCUS40896</name>
</gene>
<evidence type="ECO:0000313" key="3">
    <source>
        <dbReference type="EMBL" id="CAF1522563.1"/>
    </source>
</evidence>
<dbReference type="EMBL" id="CAJNOR010004710">
    <property type="protein sequence ID" value="CAF1522563.1"/>
    <property type="molecule type" value="Genomic_DNA"/>
</dbReference>
<dbReference type="GO" id="GO:0016757">
    <property type="term" value="F:glycosyltransferase activity"/>
    <property type="evidence" value="ECO:0007669"/>
    <property type="project" value="InterPro"/>
</dbReference>
<feature type="domain" description="Glycosyltransferase 61 catalytic" evidence="1">
    <location>
        <begin position="147"/>
        <end position="333"/>
    </location>
</feature>
<dbReference type="Proteomes" id="UP000663828">
    <property type="component" value="Unassembled WGS sequence"/>
</dbReference>
<evidence type="ECO:0000259" key="1">
    <source>
        <dbReference type="Pfam" id="PF04577"/>
    </source>
</evidence>
<name>A0A815UY67_ADIRI</name>
<dbReference type="EMBL" id="CAJNOJ010000271">
    <property type="protein sequence ID" value="CAF1357988.1"/>
    <property type="molecule type" value="Genomic_DNA"/>
</dbReference>
<evidence type="ECO:0000313" key="2">
    <source>
        <dbReference type="EMBL" id="CAF1357988.1"/>
    </source>
</evidence>
<proteinExistence type="predicted"/>
<dbReference type="AlphaFoldDB" id="A0A815UY67"/>
<organism evidence="3 4">
    <name type="scientific">Adineta ricciae</name>
    <name type="common">Rotifer</name>
    <dbReference type="NCBI Taxonomy" id="249248"/>
    <lineage>
        <taxon>Eukaryota</taxon>
        <taxon>Metazoa</taxon>
        <taxon>Spiralia</taxon>
        <taxon>Gnathifera</taxon>
        <taxon>Rotifera</taxon>
        <taxon>Eurotatoria</taxon>
        <taxon>Bdelloidea</taxon>
        <taxon>Adinetida</taxon>
        <taxon>Adinetidae</taxon>
        <taxon>Adineta</taxon>
    </lineage>
</organism>
<dbReference type="InterPro" id="IPR049625">
    <property type="entry name" value="Glyco_transf_61_cat"/>
</dbReference>